<evidence type="ECO:0000313" key="2">
    <source>
        <dbReference type="EMBL" id="ABB37836.1"/>
    </source>
</evidence>
<dbReference type="AlphaFoldDB" id="Q313R0"/>
<dbReference type="HOGENOM" id="CLU_173954_0_0_7"/>
<evidence type="ECO:0000256" key="1">
    <source>
        <dbReference type="SAM" id="Phobius"/>
    </source>
</evidence>
<feature type="transmembrane region" description="Helical" evidence="1">
    <location>
        <begin position="6"/>
        <end position="30"/>
    </location>
</feature>
<dbReference type="STRING" id="207559.Dde_1035"/>
<dbReference type="eggNOG" id="ENOG5033KYK">
    <property type="taxonomic scope" value="Bacteria"/>
</dbReference>
<evidence type="ECO:0000313" key="3">
    <source>
        <dbReference type="Proteomes" id="UP000002710"/>
    </source>
</evidence>
<keyword evidence="3" id="KW-1185">Reference proteome</keyword>
<accession>Q313R0</accession>
<gene>
    <name evidence="2" type="ordered locus">Dde_1035</name>
</gene>
<sequence length="91" mass="10219">MQKYGSWILGMVLSLISGLVLGLTLVWLNVERVDMAYGLKKLQVELDSKQSHASKLEAERDNLLSPYRLRELAEGLGLGPARPGQIRRLEE</sequence>
<keyword evidence="1" id="KW-0812">Transmembrane</keyword>
<dbReference type="RefSeq" id="WP_011367073.1">
    <property type="nucleotide sequence ID" value="NC_007519.1"/>
</dbReference>
<dbReference type="EMBL" id="CP000112">
    <property type="protein sequence ID" value="ABB37836.1"/>
    <property type="molecule type" value="Genomic_DNA"/>
</dbReference>
<protein>
    <recommendedName>
        <fullName evidence="4">Cell division protein FtsL</fullName>
    </recommendedName>
</protein>
<reference evidence="2 3" key="1">
    <citation type="journal article" date="2011" name="J. Bacteriol.">
        <title>Complete genome sequence and updated annotation of Desulfovibrio alaskensis G20.</title>
        <authorList>
            <person name="Hauser L.J."/>
            <person name="Land M.L."/>
            <person name="Brown S.D."/>
            <person name="Larimer F."/>
            <person name="Keller K.L."/>
            <person name="Rapp-Giles B.J."/>
            <person name="Price M.N."/>
            <person name="Lin M."/>
            <person name="Bruce D.C."/>
            <person name="Detter J.C."/>
            <person name="Tapia R."/>
            <person name="Han C.S."/>
            <person name="Goodwin L.A."/>
            <person name="Cheng J.F."/>
            <person name="Pitluck S."/>
            <person name="Copeland A."/>
            <person name="Lucas S."/>
            <person name="Nolan M."/>
            <person name="Lapidus A.L."/>
            <person name="Palumbo A.V."/>
            <person name="Wall J.D."/>
        </authorList>
    </citation>
    <scope>NUCLEOTIDE SEQUENCE [LARGE SCALE GENOMIC DNA]</scope>
    <source>
        <strain evidence="3">ATCC BAA 1058 / DSM 17464 / G20</strain>
    </source>
</reference>
<keyword evidence="1" id="KW-0472">Membrane</keyword>
<dbReference type="KEGG" id="dde:Dde_1035"/>
<name>Q313R0_OLEA2</name>
<keyword evidence="1" id="KW-1133">Transmembrane helix</keyword>
<organism evidence="2 3">
    <name type="scientific">Oleidesulfovibrio alaskensis (strain ATCC BAA-1058 / DSM 17464 / G20)</name>
    <name type="common">Desulfovibrio alaskensis</name>
    <dbReference type="NCBI Taxonomy" id="207559"/>
    <lineage>
        <taxon>Bacteria</taxon>
        <taxon>Pseudomonadati</taxon>
        <taxon>Thermodesulfobacteriota</taxon>
        <taxon>Desulfovibrionia</taxon>
        <taxon>Desulfovibrionales</taxon>
        <taxon>Desulfovibrionaceae</taxon>
        <taxon>Oleidesulfovibrio</taxon>
    </lineage>
</organism>
<proteinExistence type="predicted"/>
<evidence type="ECO:0008006" key="4">
    <source>
        <dbReference type="Google" id="ProtNLM"/>
    </source>
</evidence>
<dbReference type="Proteomes" id="UP000002710">
    <property type="component" value="Chromosome"/>
</dbReference>